<comment type="caution">
    <text evidence="1">The sequence shown here is derived from an EMBL/GenBank/DDBJ whole genome shotgun (WGS) entry which is preliminary data.</text>
</comment>
<dbReference type="AlphaFoldDB" id="A0A699VUI4"/>
<name>A0A699VUI4_TANCI</name>
<evidence type="ECO:0000313" key="1">
    <source>
        <dbReference type="EMBL" id="GFD37158.1"/>
    </source>
</evidence>
<dbReference type="EMBL" id="BKCJ011481697">
    <property type="protein sequence ID" value="GFD37158.1"/>
    <property type="molecule type" value="Genomic_DNA"/>
</dbReference>
<proteinExistence type="predicted"/>
<reference evidence="1" key="1">
    <citation type="journal article" date="2019" name="Sci. Rep.">
        <title>Draft genome of Tanacetum cinerariifolium, the natural source of mosquito coil.</title>
        <authorList>
            <person name="Yamashiro T."/>
            <person name="Shiraishi A."/>
            <person name="Satake H."/>
            <person name="Nakayama K."/>
        </authorList>
    </citation>
    <scope>NUCLEOTIDE SEQUENCE</scope>
</reference>
<feature type="non-terminal residue" evidence="1">
    <location>
        <position position="1"/>
    </location>
</feature>
<organism evidence="1">
    <name type="scientific">Tanacetum cinerariifolium</name>
    <name type="common">Dalmatian daisy</name>
    <name type="synonym">Chrysanthemum cinerariifolium</name>
    <dbReference type="NCBI Taxonomy" id="118510"/>
    <lineage>
        <taxon>Eukaryota</taxon>
        <taxon>Viridiplantae</taxon>
        <taxon>Streptophyta</taxon>
        <taxon>Embryophyta</taxon>
        <taxon>Tracheophyta</taxon>
        <taxon>Spermatophyta</taxon>
        <taxon>Magnoliopsida</taxon>
        <taxon>eudicotyledons</taxon>
        <taxon>Gunneridae</taxon>
        <taxon>Pentapetalae</taxon>
        <taxon>asterids</taxon>
        <taxon>campanulids</taxon>
        <taxon>Asterales</taxon>
        <taxon>Asteraceae</taxon>
        <taxon>Asteroideae</taxon>
        <taxon>Anthemideae</taxon>
        <taxon>Anthemidinae</taxon>
        <taxon>Tanacetum</taxon>
    </lineage>
</organism>
<gene>
    <name evidence="1" type="ORF">Tci_909127</name>
</gene>
<accession>A0A699VUI4</accession>
<feature type="non-terminal residue" evidence="1">
    <location>
        <position position="105"/>
    </location>
</feature>
<protein>
    <submittedName>
        <fullName evidence="1">Uncharacterized protein</fullName>
    </submittedName>
</protein>
<sequence length="105" mass="10350">PPRGDAAHLLQLGRAGEENQLAIEEARAAGGVHVVQQRILSPVDVVANAGFGDGNVLGAAGGTAGFGQCPLRHLPARAAGAAAWRRAAPATAGSGARCRPPVGGS</sequence>